<dbReference type="CDD" id="cd13401">
    <property type="entry name" value="Slt70-like"/>
    <property type="match status" value="1"/>
</dbReference>
<dbReference type="EMBL" id="VFSU01000028">
    <property type="protein sequence ID" value="TPE60193.1"/>
    <property type="molecule type" value="Genomic_DNA"/>
</dbReference>
<dbReference type="SUPFAM" id="SSF48435">
    <property type="entry name" value="Bacterial muramidases"/>
    <property type="match status" value="1"/>
</dbReference>
<feature type="signal peptide" evidence="4">
    <location>
        <begin position="1"/>
        <end position="31"/>
    </location>
</feature>
<evidence type="ECO:0000256" key="2">
    <source>
        <dbReference type="ARBA" id="ARBA00009387"/>
    </source>
</evidence>
<dbReference type="GO" id="GO:0004553">
    <property type="term" value="F:hydrolase activity, hydrolyzing O-glycosyl compounds"/>
    <property type="evidence" value="ECO:0007669"/>
    <property type="project" value="InterPro"/>
</dbReference>
<comment type="similarity">
    <text evidence="2">Belongs to the virb1 family.</text>
</comment>
<dbReference type="OrthoDB" id="9815002at2"/>
<organism evidence="6 7">
    <name type="scientific">Sandaracinobacter neustonicus</name>
    <dbReference type="NCBI Taxonomy" id="1715348"/>
    <lineage>
        <taxon>Bacteria</taxon>
        <taxon>Pseudomonadati</taxon>
        <taxon>Pseudomonadota</taxon>
        <taxon>Alphaproteobacteria</taxon>
        <taxon>Sphingomonadales</taxon>
        <taxon>Sphingosinicellaceae</taxon>
        <taxon>Sandaracinobacter</taxon>
    </lineage>
</organism>
<proteinExistence type="inferred from homology"/>
<feature type="domain" description="Transglycosylase SLT" evidence="5">
    <location>
        <begin position="427"/>
        <end position="527"/>
    </location>
</feature>
<name>A0A501XIR0_9SPHN</name>
<keyword evidence="3 4" id="KW-0732">Signal</keyword>
<evidence type="ECO:0000259" key="5">
    <source>
        <dbReference type="Pfam" id="PF01464"/>
    </source>
</evidence>
<feature type="chain" id="PRO_5021290933" evidence="4">
    <location>
        <begin position="32"/>
        <end position="599"/>
    </location>
</feature>
<evidence type="ECO:0000256" key="1">
    <source>
        <dbReference type="ARBA" id="ARBA00007734"/>
    </source>
</evidence>
<dbReference type="Pfam" id="PF01464">
    <property type="entry name" value="SLT"/>
    <property type="match status" value="1"/>
</dbReference>
<reference evidence="6 7" key="1">
    <citation type="submission" date="2019-06" db="EMBL/GenBank/DDBJ databases">
        <authorList>
            <person name="Lee I."/>
            <person name="Jang G.I."/>
            <person name="Hwang C.Y."/>
        </authorList>
    </citation>
    <scope>NUCLEOTIDE SEQUENCE [LARGE SCALE GENOMIC DNA]</scope>
    <source>
        <strain evidence="6 7">PAMC 28131</strain>
    </source>
</reference>
<evidence type="ECO:0000256" key="4">
    <source>
        <dbReference type="SAM" id="SignalP"/>
    </source>
</evidence>
<comment type="caution">
    <text evidence="6">The sequence shown here is derived from an EMBL/GenBank/DDBJ whole genome shotgun (WGS) entry which is preliminary data.</text>
</comment>
<gene>
    <name evidence="6" type="ORF">FJQ54_12375</name>
</gene>
<evidence type="ECO:0000313" key="6">
    <source>
        <dbReference type="EMBL" id="TPE60193.1"/>
    </source>
</evidence>
<keyword evidence="7" id="KW-1185">Reference proteome</keyword>
<dbReference type="AlphaFoldDB" id="A0A501XIR0"/>
<dbReference type="Gene3D" id="1.25.20.10">
    <property type="entry name" value="Bacterial muramidases"/>
    <property type="match status" value="2"/>
</dbReference>
<accession>A0A501XIR0</accession>
<dbReference type="Proteomes" id="UP000319897">
    <property type="component" value="Unassembled WGS sequence"/>
</dbReference>
<dbReference type="PANTHER" id="PTHR37423:SF5">
    <property type="entry name" value="SOLUBLE LYTIC MUREIN TRANSGLYCOSYLASE"/>
    <property type="match status" value="1"/>
</dbReference>
<dbReference type="InterPro" id="IPR008939">
    <property type="entry name" value="Lytic_TGlycosylase_superhlx_U"/>
</dbReference>
<dbReference type="Gene3D" id="1.10.530.10">
    <property type="match status" value="1"/>
</dbReference>
<dbReference type="GO" id="GO:0042597">
    <property type="term" value="C:periplasmic space"/>
    <property type="evidence" value="ECO:0007669"/>
    <property type="project" value="InterPro"/>
</dbReference>
<evidence type="ECO:0000313" key="7">
    <source>
        <dbReference type="Proteomes" id="UP000319897"/>
    </source>
</evidence>
<sequence length="599" mass="64711">MGRPAGAEAQDQPVKFLLFASALLLAAPVAAQETIEVTATPLRSPFTAAERSVPAQLSPAQREAYGRVFRAIDRGQISAASAELASMPRGLLHPTAEAQILVAQGSGAGLMRLVAFLEQNPDAPQAGTIAGLARKAGATNLPPLARTKQLIPVRLTPPMGPRGARLETSADQSFAAAAKAAITASNPGEVEVLLDRYGPQLSAEVRSEWAQRAAWDAYLELNDSLALKLGARAADGQSEWAAMGHWVAGLAAFRLVDWDTAAKHFDAISQVYSASNDLRSAGAYWAARSYVRAGKPWLQTERLKSAIARDRDGFYGLLASYALGLEPNIDWREPDFIQADWTTLKGHPGAARAVALVEIGQLGLADRELRHLAAATANDTYEPVLRLAARLNLPATQYWLAQNPPPGMMPPMSARFPTPDWRPVRGWRVDRSLVFAHALQESKFITSARSGVGAKGLMQIMPGTARDLAKALELDPTPEQLADPSFNVEFGQSYLEMLRDSPHTGGFLPKVIAAYNAGPGSVQKWNNGGVRDNGDVLLFIESIPFRETRHYVEVVMRNYWLYQAKEAVQEPKRAAAAPSIASVAANKWPLFPVTQPAGR</sequence>
<dbReference type="PANTHER" id="PTHR37423">
    <property type="entry name" value="SOLUBLE LYTIC MUREIN TRANSGLYCOSYLASE-RELATED"/>
    <property type="match status" value="1"/>
</dbReference>
<dbReference type="InterPro" id="IPR008258">
    <property type="entry name" value="Transglycosylase_SLT_dom_1"/>
</dbReference>
<dbReference type="SUPFAM" id="SSF53955">
    <property type="entry name" value="Lysozyme-like"/>
    <property type="match status" value="1"/>
</dbReference>
<evidence type="ECO:0000256" key="3">
    <source>
        <dbReference type="ARBA" id="ARBA00022729"/>
    </source>
</evidence>
<dbReference type="InterPro" id="IPR023346">
    <property type="entry name" value="Lysozyme-like_dom_sf"/>
</dbReference>
<comment type="similarity">
    <text evidence="1">Belongs to the transglycosylase Slt family.</text>
</comment>
<protein>
    <submittedName>
        <fullName evidence="6">Lytic transglycosylase domain-containing protein</fullName>
    </submittedName>
</protein>